<accession>A0AAW1IDQ5</accession>
<feature type="transmembrane region" description="Helical" evidence="10">
    <location>
        <begin position="120"/>
        <end position="141"/>
    </location>
</feature>
<evidence type="ECO:0000256" key="1">
    <source>
        <dbReference type="ARBA" id="ARBA00004651"/>
    </source>
</evidence>
<evidence type="ECO:0000256" key="10">
    <source>
        <dbReference type="RuleBase" id="RU351113"/>
    </source>
</evidence>
<dbReference type="Pfam" id="PF02949">
    <property type="entry name" value="7tm_6"/>
    <property type="match status" value="1"/>
</dbReference>
<evidence type="ECO:0000256" key="8">
    <source>
        <dbReference type="ARBA" id="ARBA00023170"/>
    </source>
</evidence>
<evidence type="ECO:0000256" key="2">
    <source>
        <dbReference type="ARBA" id="ARBA00022475"/>
    </source>
</evidence>
<reference evidence="11 12" key="1">
    <citation type="journal article" date="2024" name="BMC Genomics">
        <title>De novo assembly and annotation of Popillia japonica's genome with initial clues to its potential as an invasive pest.</title>
        <authorList>
            <person name="Cucini C."/>
            <person name="Boschi S."/>
            <person name="Funari R."/>
            <person name="Cardaioli E."/>
            <person name="Iannotti N."/>
            <person name="Marturano G."/>
            <person name="Paoli F."/>
            <person name="Bruttini M."/>
            <person name="Carapelli A."/>
            <person name="Frati F."/>
            <person name="Nardi F."/>
        </authorList>
    </citation>
    <scope>NUCLEOTIDE SEQUENCE [LARGE SCALE GENOMIC DNA]</scope>
    <source>
        <strain evidence="11">DMR45628</strain>
    </source>
</reference>
<gene>
    <name evidence="11" type="ORF">QE152_g36474</name>
</gene>
<evidence type="ECO:0000313" key="11">
    <source>
        <dbReference type="EMBL" id="KAK9687386.1"/>
    </source>
</evidence>
<dbReference type="AlphaFoldDB" id="A0AAW1IDQ5"/>
<dbReference type="GO" id="GO:0007165">
    <property type="term" value="P:signal transduction"/>
    <property type="evidence" value="ECO:0007669"/>
    <property type="project" value="UniProtKB-KW"/>
</dbReference>
<keyword evidence="8 10" id="KW-0675">Receptor</keyword>
<dbReference type="InterPro" id="IPR004117">
    <property type="entry name" value="7tm6_olfct_rcpt"/>
</dbReference>
<keyword evidence="5 10" id="KW-0552">Olfaction</keyword>
<evidence type="ECO:0000256" key="4">
    <source>
        <dbReference type="ARBA" id="ARBA00022692"/>
    </source>
</evidence>
<dbReference type="GO" id="GO:0004984">
    <property type="term" value="F:olfactory receptor activity"/>
    <property type="evidence" value="ECO:0007669"/>
    <property type="project" value="InterPro"/>
</dbReference>
<keyword evidence="7 10" id="KW-0472">Membrane</keyword>
<keyword evidence="2" id="KW-1003">Cell membrane</keyword>
<dbReference type="GO" id="GO:0005886">
    <property type="term" value="C:plasma membrane"/>
    <property type="evidence" value="ECO:0007669"/>
    <property type="project" value="UniProtKB-SubCell"/>
</dbReference>
<dbReference type="PANTHER" id="PTHR21137:SF35">
    <property type="entry name" value="ODORANT RECEPTOR 19A-RELATED"/>
    <property type="match status" value="1"/>
</dbReference>
<feature type="transmembrane region" description="Helical" evidence="10">
    <location>
        <begin position="37"/>
        <end position="57"/>
    </location>
</feature>
<dbReference type="PANTHER" id="PTHR21137">
    <property type="entry name" value="ODORANT RECEPTOR"/>
    <property type="match status" value="1"/>
</dbReference>
<evidence type="ECO:0000256" key="5">
    <source>
        <dbReference type="ARBA" id="ARBA00022725"/>
    </source>
</evidence>
<dbReference type="EMBL" id="JASPKY010000647">
    <property type="protein sequence ID" value="KAK9687386.1"/>
    <property type="molecule type" value="Genomic_DNA"/>
</dbReference>
<protein>
    <recommendedName>
        <fullName evidence="10">Odorant receptor</fullName>
    </recommendedName>
</protein>
<keyword evidence="4 10" id="KW-0812">Transmembrane</keyword>
<organism evidence="11 12">
    <name type="scientific">Popillia japonica</name>
    <name type="common">Japanese beetle</name>
    <dbReference type="NCBI Taxonomy" id="7064"/>
    <lineage>
        <taxon>Eukaryota</taxon>
        <taxon>Metazoa</taxon>
        <taxon>Ecdysozoa</taxon>
        <taxon>Arthropoda</taxon>
        <taxon>Hexapoda</taxon>
        <taxon>Insecta</taxon>
        <taxon>Pterygota</taxon>
        <taxon>Neoptera</taxon>
        <taxon>Endopterygota</taxon>
        <taxon>Coleoptera</taxon>
        <taxon>Polyphaga</taxon>
        <taxon>Scarabaeiformia</taxon>
        <taxon>Scarabaeidae</taxon>
        <taxon>Rutelinae</taxon>
        <taxon>Popillia</taxon>
    </lineage>
</organism>
<evidence type="ECO:0000256" key="7">
    <source>
        <dbReference type="ARBA" id="ARBA00023136"/>
    </source>
</evidence>
<keyword evidence="12" id="KW-1185">Reference proteome</keyword>
<evidence type="ECO:0000256" key="6">
    <source>
        <dbReference type="ARBA" id="ARBA00022989"/>
    </source>
</evidence>
<proteinExistence type="inferred from homology"/>
<evidence type="ECO:0000256" key="3">
    <source>
        <dbReference type="ARBA" id="ARBA00022606"/>
    </source>
</evidence>
<comment type="caution">
    <text evidence="11">The sequence shown here is derived from an EMBL/GenBank/DDBJ whole genome shotgun (WGS) entry which is preliminary data.</text>
</comment>
<keyword evidence="9 10" id="KW-0807">Transducer</keyword>
<comment type="caution">
    <text evidence="10">Lacks conserved residue(s) required for the propagation of feature annotation.</text>
</comment>
<comment type="subcellular location">
    <subcellularLocation>
        <location evidence="1 10">Cell membrane</location>
        <topology evidence="1 10">Multi-pass membrane protein</topology>
    </subcellularLocation>
</comment>
<name>A0AAW1IDQ5_POPJA</name>
<dbReference type="Proteomes" id="UP001458880">
    <property type="component" value="Unassembled WGS sequence"/>
</dbReference>
<feature type="transmembrane region" description="Helical" evidence="10">
    <location>
        <begin position="173"/>
        <end position="198"/>
    </location>
</feature>
<dbReference type="GO" id="GO:0005549">
    <property type="term" value="F:odorant binding"/>
    <property type="evidence" value="ECO:0007669"/>
    <property type="project" value="InterPro"/>
</dbReference>
<keyword evidence="3 10" id="KW-0716">Sensory transduction</keyword>
<evidence type="ECO:0000313" key="12">
    <source>
        <dbReference type="Proteomes" id="UP001458880"/>
    </source>
</evidence>
<sequence>MEPLYKLDMLAVSLNLYEFIGETKTTLSKKNVILFRILNWLILCVALSYIIINFFYIEGEYYVKTLQSMFYLSQPLLKYILLAKQKPTIQGMLWDMLTKSWKYRYFGERITKRTEGIHKIVRYTQVSMIIGSVIALNVYLLRPLVVSTSGMPLESYIPQSVVMDAIVMLSHFYSIWLAIITVIGYDFIYVSSCIYVILQLRLVKLRMRQALNNFNETSTSVLHQCIKHHQFLLSIFFCMRNVYSVLLLYHYLTTLVSTCTVILQLFLRQSDAATYAVNIIGIIFLISQFALYTFPAEQVATEFLDISNAIYISKWYQNNKETQTLVLFVMMKSQQRLYFTGAGLVDINAEAFEAVVRKSFSFGAIVKNLLQI</sequence>
<feature type="transmembrane region" description="Helical" evidence="10">
    <location>
        <begin position="272"/>
        <end position="294"/>
    </location>
</feature>
<comment type="similarity">
    <text evidence="10">Belongs to the insect chemoreceptor superfamily. Heteromeric odorant receptor channel (TC 1.A.69) family.</text>
</comment>
<keyword evidence="6 10" id="KW-1133">Transmembrane helix</keyword>
<evidence type="ECO:0000256" key="9">
    <source>
        <dbReference type="ARBA" id="ARBA00023224"/>
    </source>
</evidence>